<dbReference type="Gene3D" id="3.90.175.10">
    <property type="entry name" value="Diphtheria Toxin, domain 1"/>
    <property type="match status" value="1"/>
</dbReference>
<dbReference type="PANTHER" id="PTHR36649:SF28">
    <property type="entry name" value="UBIQUITIN-LIKE DOMAIN-CONTAINING PROTEIN"/>
    <property type="match status" value="1"/>
</dbReference>
<gene>
    <name evidence="1" type="ORF">Q8A67_015305</name>
</gene>
<dbReference type="PANTHER" id="PTHR36649">
    <property type="entry name" value="UBIQUITIN-LIKE DOMAIN-CONTAINING PROTEIN"/>
    <property type="match status" value="1"/>
</dbReference>
<protein>
    <submittedName>
        <fullName evidence="1">Uncharacterized protein</fullName>
    </submittedName>
</protein>
<sequence>MEVDKYILTEALSAILGVTVKLESDCKGLDGVIQLHITSLTTLALLGYEAFTLVAQPVSYLTSLLTRLFVGDQQKAQETPTGESASSSLRKKIFAIPDDFFDPDFDFDFTNMPKSESDACMRGDEPYRRPYGWMRFALKVRDKYPDGNAWLGTDGWRSRSVPGEWPVSYHGTGGKGAEGIIRSHYKAGDGVAHGRGIYSSPDIDIAEMYAEMESFKSQKNGKTYRVIMQNRVNPKKRIIINEYNYWLVSIPEGTSAAKEKEIVESSIRPYGLLLKESDSDNCMRGDEPYKQPYGWTRFALKIRDKYLMATLGWEQTDGGAIPRTVSGQSPTTEPE</sequence>
<comment type="caution">
    <text evidence="1">The sequence shown here is derived from an EMBL/GenBank/DDBJ whole genome shotgun (WGS) entry which is preliminary data.</text>
</comment>
<name>A0AA88TT99_9TELE</name>
<accession>A0AA88TT99</accession>
<dbReference type="EMBL" id="JAUYZG010000015">
    <property type="protein sequence ID" value="KAK2887077.1"/>
    <property type="molecule type" value="Genomic_DNA"/>
</dbReference>
<evidence type="ECO:0000313" key="1">
    <source>
        <dbReference type="EMBL" id="KAK2887077.1"/>
    </source>
</evidence>
<proteinExistence type="predicted"/>
<organism evidence="1 2">
    <name type="scientific">Cirrhinus molitorella</name>
    <name type="common">mud carp</name>
    <dbReference type="NCBI Taxonomy" id="172907"/>
    <lineage>
        <taxon>Eukaryota</taxon>
        <taxon>Metazoa</taxon>
        <taxon>Chordata</taxon>
        <taxon>Craniata</taxon>
        <taxon>Vertebrata</taxon>
        <taxon>Euteleostomi</taxon>
        <taxon>Actinopterygii</taxon>
        <taxon>Neopterygii</taxon>
        <taxon>Teleostei</taxon>
        <taxon>Ostariophysi</taxon>
        <taxon>Cypriniformes</taxon>
        <taxon>Cyprinidae</taxon>
        <taxon>Labeoninae</taxon>
        <taxon>Labeonini</taxon>
        <taxon>Cirrhinus</taxon>
    </lineage>
</organism>
<dbReference type="SUPFAM" id="SSF56399">
    <property type="entry name" value="ADP-ribosylation"/>
    <property type="match status" value="1"/>
</dbReference>
<keyword evidence="2" id="KW-1185">Reference proteome</keyword>
<evidence type="ECO:0000313" key="2">
    <source>
        <dbReference type="Proteomes" id="UP001187343"/>
    </source>
</evidence>
<dbReference type="Proteomes" id="UP001187343">
    <property type="component" value="Unassembled WGS sequence"/>
</dbReference>
<reference evidence="1" key="1">
    <citation type="submission" date="2023-08" db="EMBL/GenBank/DDBJ databases">
        <title>Chromosome-level Genome Assembly of mud carp (Cirrhinus molitorella).</title>
        <authorList>
            <person name="Liu H."/>
        </authorList>
    </citation>
    <scope>NUCLEOTIDE SEQUENCE</scope>
    <source>
        <strain evidence="1">Prfri</strain>
        <tissue evidence="1">Muscle</tissue>
    </source>
</reference>
<dbReference type="AlphaFoldDB" id="A0AA88TT99"/>